<dbReference type="SUPFAM" id="SSF52540">
    <property type="entry name" value="P-loop containing nucleoside triphosphate hydrolases"/>
    <property type="match status" value="1"/>
</dbReference>
<dbReference type="GO" id="GO:0003676">
    <property type="term" value="F:nucleic acid binding"/>
    <property type="evidence" value="ECO:0007669"/>
    <property type="project" value="InterPro"/>
</dbReference>
<dbReference type="Pfam" id="PF00271">
    <property type="entry name" value="Helicase_C"/>
    <property type="match status" value="1"/>
</dbReference>
<dbReference type="GO" id="GO:0016787">
    <property type="term" value="F:hydrolase activity"/>
    <property type="evidence" value="ECO:0007669"/>
    <property type="project" value="UniProtKB-KW"/>
</dbReference>
<evidence type="ECO:0000313" key="12">
    <source>
        <dbReference type="Proteomes" id="UP000278440"/>
    </source>
</evidence>
<dbReference type="InterPro" id="IPR027417">
    <property type="entry name" value="P-loop_NTPase"/>
</dbReference>
<dbReference type="PROSITE" id="PS51194">
    <property type="entry name" value="HELICASE_CTER"/>
    <property type="match status" value="1"/>
</dbReference>
<keyword evidence="2" id="KW-0378">Hydrolase</keyword>
<keyword evidence="12" id="KW-1185">Reference proteome</keyword>
<keyword evidence="3 11" id="KW-0347">Helicase</keyword>
<dbReference type="CDD" id="cd00268">
    <property type="entry name" value="DEADc"/>
    <property type="match status" value="1"/>
</dbReference>
<dbReference type="AlphaFoldDB" id="A0A495XS69"/>
<gene>
    <name evidence="11" type="ORF">DFJ68_0384</name>
</gene>
<evidence type="ECO:0000256" key="6">
    <source>
        <dbReference type="PROSITE-ProRule" id="PRU00552"/>
    </source>
</evidence>
<dbReference type="OrthoDB" id="9805696at2"/>
<keyword evidence="1" id="KW-0547">Nucleotide-binding</keyword>
<dbReference type="GO" id="GO:0005829">
    <property type="term" value="C:cytosol"/>
    <property type="evidence" value="ECO:0007669"/>
    <property type="project" value="TreeGrafter"/>
</dbReference>
<feature type="region of interest" description="Disordered" evidence="7">
    <location>
        <begin position="699"/>
        <end position="775"/>
    </location>
</feature>
<dbReference type="Proteomes" id="UP000278440">
    <property type="component" value="Unassembled WGS sequence"/>
</dbReference>
<organism evidence="11 12">
    <name type="scientific">Terracoccus luteus</name>
    <dbReference type="NCBI Taxonomy" id="53356"/>
    <lineage>
        <taxon>Bacteria</taxon>
        <taxon>Bacillati</taxon>
        <taxon>Actinomycetota</taxon>
        <taxon>Actinomycetes</taxon>
        <taxon>Micrococcales</taxon>
        <taxon>Intrasporangiaceae</taxon>
        <taxon>Terracoccus</taxon>
    </lineage>
</organism>
<dbReference type="InterPro" id="IPR044742">
    <property type="entry name" value="DEAD/DEAH_RhlB"/>
</dbReference>
<evidence type="ECO:0000256" key="3">
    <source>
        <dbReference type="ARBA" id="ARBA00022806"/>
    </source>
</evidence>
<feature type="domain" description="Helicase ATP-binding" evidence="8">
    <location>
        <begin position="331"/>
        <end position="506"/>
    </location>
</feature>
<name>A0A495XS69_9MICO</name>
<evidence type="ECO:0000256" key="7">
    <source>
        <dbReference type="SAM" id="MobiDB-lite"/>
    </source>
</evidence>
<dbReference type="SMART" id="SM00487">
    <property type="entry name" value="DEXDc"/>
    <property type="match status" value="1"/>
</dbReference>
<sequence>MSKNHPAGAAKKARWSTADKMARTDGPKKPHRGQSGPGHAGRTSRPASSGSTHVGGREWRAPRDERGTDRPSFNRDDRGSDRGGYQRRDDRPSFKRDDRGSDRGGYQRRDDRPSFNRDDRGSDRGGYQRRDDRTSDRGGYQRRDDRPSFNRDDRGSDRGGYQRRDDRTSDRGGYQRRDDRPSFNRDDRGARPSFNRDDRGSERSSDRGGYQRRDDRPSFNRDDRGARPSFNRGSDRTSDRTSDRGGFQRRDDRPSFRRDDRPTAGGVSYEDAEAERMDADTWVKSTRTVTDGPVEVAGDNGFAALGIPSAIVERLAREGITTPFPIQTATIPDALAGKDVLGRGQTGSGKTLAFGLPVITRLLEAGATRRPRKPHALIMTPTRELAMQISDALEPLVHVAGLRHKLVAGGLSYTTQINALNKGVDILIATPGRLNDLIERGAVELDDIAITVLDEADHMAEMGFMAEITTSLNLIPAGGQRLLFSATLDRGIDQLVATYLTDPVVHSTDDATASVETMEHHVLLIDPQHKKVITAEVANREGRTVVFCRTKLGADRIALQLREQGVMAAALHGGLNQGARNRVLGAFRDGTLPVLVATDVAARGIHVDDVSVVLQVDPPADHKDYLHRSGRTARAGENGTVVTLALPHQRRTMERQLKDAGLDISPVRATPGDATIAATGATPPSGVAIDEADFTRLLAGPKPQRRGPAGARGPRSGASGGYRPHHARAGREGGHDDRRNSGRDSYRGRPDRHERGDRGDRLVSRWSDDGGRGRG</sequence>
<feature type="compositionally biased region" description="Low complexity" evidence="7">
    <location>
        <begin position="699"/>
        <end position="717"/>
    </location>
</feature>
<dbReference type="InterPro" id="IPR050079">
    <property type="entry name" value="DEAD_box_RNA_helicase"/>
</dbReference>
<accession>A0A495XS69</accession>
<feature type="domain" description="DEAD-box RNA helicase Q" evidence="10">
    <location>
        <begin position="300"/>
        <end position="328"/>
    </location>
</feature>
<dbReference type="EMBL" id="RBXT01000001">
    <property type="protein sequence ID" value="RKT76977.1"/>
    <property type="molecule type" value="Genomic_DNA"/>
</dbReference>
<feature type="region of interest" description="Disordered" evidence="7">
    <location>
        <begin position="664"/>
        <end position="687"/>
    </location>
</feature>
<dbReference type="InterPro" id="IPR014001">
    <property type="entry name" value="Helicase_ATP-bd"/>
</dbReference>
<dbReference type="InterPro" id="IPR001650">
    <property type="entry name" value="Helicase_C-like"/>
</dbReference>
<dbReference type="PANTHER" id="PTHR47959:SF13">
    <property type="entry name" value="ATP-DEPENDENT RNA HELICASE RHLE"/>
    <property type="match status" value="1"/>
</dbReference>
<keyword evidence="4" id="KW-0067">ATP-binding</keyword>
<evidence type="ECO:0000256" key="4">
    <source>
        <dbReference type="ARBA" id="ARBA00022840"/>
    </source>
</evidence>
<evidence type="ECO:0000259" key="8">
    <source>
        <dbReference type="PROSITE" id="PS51192"/>
    </source>
</evidence>
<evidence type="ECO:0000259" key="10">
    <source>
        <dbReference type="PROSITE" id="PS51195"/>
    </source>
</evidence>
<dbReference type="PANTHER" id="PTHR47959">
    <property type="entry name" value="ATP-DEPENDENT RNA HELICASE RHLE-RELATED"/>
    <property type="match status" value="1"/>
</dbReference>
<dbReference type="PROSITE" id="PS51195">
    <property type="entry name" value="Q_MOTIF"/>
    <property type="match status" value="1"/>
</dbReference>
<feature type="compositionally biased region" description="Basic and acidic residues" evidence="7">
    <location>
        <begin position="233"/>
        <end position="262"/>
    </location>
</feature>
<comment type="similarity">
    <text evidence="5">Belongs to the DEAD box helicase family.</text>
</comment>
<dbReference type="Pfam" id="PF00270">
    <property type="entry name" value="DEAD"/>
    <property type="match status" value="1"/>
</dbReference>
<protein>
    <submittedName>
        <fullName evidence="11">Superfamily II DNA/RNA helicase</fullName>
    </submittedName>
</protein>
<proteinExistence type="inferred from homology"/>
<dbReference type="GO" id="GO:0003724">
    <property type="term" value="F:RNA helicase activity"/>
    <property type="evidence" value="ECO:0007669"/>
    <property type="project" value="InterPro"/>
</dbReference>
<feature type="region of interest" description="Disordered" evidence="7">
    <location>
        <begin position="1"/>
        <end position="276"/>
    </location>
</feature>
<evidence type="ECO:0000256" key="2">
    <source>
        <dbReference type="ARBA" id="ARBA00022801"/>
    </source>
</evidence>
<reference evidence="11 12" key="1">
    <citation type="submission" date="2018-10" db="EMBL/GenBank/DDBJ databases">
        <title>Sequencing the genomes of 1000 actinobacteria strains.</title>
        <authorList>
            <person name="Klenk H.-P."/>
        </authorList>
    </citation>
    <scope>NUCLEOTIDE SEQUENCE [LARGE SCALE GENOMIC DNA]</scope>
    <source>
        <strain evidence="11 12">DSM 44267</strain>
    </source>
</reference>
<dbReference type="CDD" id="cd18787">
    <property type="entry name" value="SF2_C_DEAD"/>
    <property type="match status" value="1"/>
</dbReference>
<evidence type="ECO:0000313" key="11">
    <source>
        <dbReference type="EMBL" id="RKT76977.1"/>
    </source>
</evidence>
<feature type="compositionally biased region" description="Basic and acidic residues" evidence="7">
    <location>
        <begin position="55"/>
        <end position="226"/>
    </location>
</feature>
<dbReference type="Gene3D" id="3.40.50.300">
    <property type="entry name" value="P-loop containing nucleotide triphosphate hydrolases"/>
    <property type="match status" value="2"/>
</dbReference>
<feature type="compositionally biased region" description="Basic and acidic residues" evidence="7">
    <location>
        <begin position="729"/>
        <end position="775"/>
    </location>
</feature>
<feature type="short sequence motif" description="Q motif" evidence="6">
    <location>
        <begin position="300"/>
        <end position="328"/>
    </location>
</feature>
<dbReference type="InterPro" id="IPR014014">
    <property type="entry name" value="RNA_helicase_DEAD_Q_motif"/>
</dbReference>
<dbReference type="GO" id="GO:0005524">
    <property type="term" value="F:ATP binding"/>
    <property type="evidence" value="ECO:0007669"/>
    <property type="project" value="UniProtKB-KW"/>
</dbReference>
<dbReference type="RefSeq" id="WP_121030578.1">
    <property type="nucleotide sequence ID" value="NZ_RBXT01000001.1"/>
</dbReference>
<evidence type="ECO:0000259" key="9">
    <source>
        <dbReference type="PROSITE" id="PS51194"/>
    </source>
</evidence>
<feature type="domain" description="Helicase C-terminal" evidence="9">
    <location>
        <begin position="528"/>
        <end position="675"/>
    </location>
</feature>
<comment type="caution">
    <text evidence="11">The sequence shown here is derived from an EMBL/GenBank/DDBJ whole genome shotgun (WGS) entry which is preliminary data.</text>
</comment>
<evidence type="ECO:0000256" key="1">
    <source>
        <dbReference type="ARBA" id="ARBA00022741"/>
    </source>
</evidence>
<evidence type="ECO:0000256" key="5">
    <source>
        <dbReference type="ARBA" id="ARBA00038437"/>
    </source>
</evidence>
<dbReference type="InterPro" id="IPR011545">
    <property type="entry name" value="DEAD/DEAH_box_helicase_dom"/>
</dbReference>
<dbReference type="PROSITE" id="PS51192">
    <property type="entry name" value="HELICASE_ATP_BIND_1"/>
    <property type="match status" value="1"/>
</dbReference>
<dbReference type="SMART" id="SM00490">
    <property type="entry name" value="HELICc"/>
    <property type="match status" value="1"/>
</dbReference>